<sequence>MSICKMIKATFLVAALFGASVANSEIVIVVHPSNAAASMSAEQVADVFLGKSTALVPVDLPESSAVRKEFYQKVTGKDVAQVKALWTRLIFTGKATPPKEVASGADVKKAVAADPKAIGYIEKSAIDGSVKAVFTAP</sequence>
<evidence type="ECO:0000313" key="3">
    <source>
        <dbReference type="Proteomes" id="UP000661077"/>
    </source>
</evidence>
<gene>
    <name evidence="2" type="ORF">JM946_24145</name>
</gene>
<proteinExistence type="predicted"/>
<dbReference type="EMBL" id="JAEVLS010000006">
    <property type="protein sequence ID" value="MBM0107838.1"/>
    <property type="molecule type" value="Genomic_DNA"/>
</dbReference>
<accession>A0ABS1X3N4</accession>
<protein>
    <recommendedName>
        <fullName evidence="4">Phosphate ABC transporter substrate-binding protein</fullName>
    </recommendedName>
</protein>
<keyword evidence="3" id="KW-1185">Reference proteome</keyword>
<evidence type="ECO:0000256" key="1">
    <source>
        <dbReference type="SAM" id="SignalP"/>
    </source>
</evidence>
<evidence type="ECO:0008006" key="4">
    <source>
        <dbReference type="Google" id="ProtNLM"/>
    </source>
</evidence>
<dbReference type="Proteomes" id="UP000661077">
    <property type="component" value="Unassembled WGS sequence"/>
</dbReference>
<evidence type="ECO:0000313" key="2">
    <source>
        <dbReference type="EMBL" id="MBM0107838.1"/>
    </source>
</evidence>
<comment type="caution">
    <text evidence="2">The sequence shown here is derived from an EMBL/GenBank/DDBJ whole genome shotgun (WGS) entry which is preliminary data.</text>
</comment>
<reference evidence="2 3" key="1">
    <citation type="journal article" date="2021" name="Int. J. Syst. Evol. Microbiol.">
        <title>Steroidobacter gossypii sp. nov., isolated from soil of cotton cropping field.</title>
        <authorList>
            <person name="Huang R."/>
            <person name="Yang S."/>
            <person name="Zhen C."/>
            <person name="Liu W."/>
        </authorList>
    </citation>
    <scope>NUCLEOTIDE SEQUENCE [LARGE SCALE GENOMIC DNA]</scope>
    <source>
        <strain evidence="2 3">S1-65</strain>
    </source>
</reference>
<dbReference type="SUPFAM" id="SSF53850">
    <property type="entry name" value="Periplasmic binding protein-like II"/>
    <property type="match status" value="1"/>
</dbReference>
<dbReference type="RefSeq" id="WP_203169953.1">
    <property type="nucleotide sequence ID" value="NZ_JAEVLS010000006.1"/>
</dbReference>
<keyword evidence="1" id="KW-0732">Signal</keyword>
<organism evidence="2 3">
    <name type="scientific">Steroidobacter gossypii</name>
    <dbReference type="NCBI Taxonomy" id="2805490"/>
    <lineage>
        <taxon>Bacteria</taxon>
        <taxon>Pseudomonadati</taxon>
        <taxon>Pseudomonadota</taxon>
        <taxon>Gammaproteobacteria</taxon>
        <taxon>Steroidobacterales</taxon>
        <taxon>Steroidobacteraceae</taxon>
        <taxon>Steroidobacter</taxon>
    </lineage>
</organism>
<dbReference type="Gene3D" id="3.40.190.10">
    <property type="entry name" value="Periplasmic binding protein-like II"/>
    <property type="match status" value="1"/>
</dbReference>
<feature type="chain" id="PRO_5047486378" description="Phosphate ABC transporter substrate-binding protein" evidence="1">
    <location>
        <begin position="25"/>
        <end position="137"/>
    </location>
</feature>
<feature type="signal peptide" evidence="1">
    <location>
        <begin position="1"/>
        <end position="24"/>
    </location>
</feature>
<name>A0ABS1X3N4_9GAMM</name>